<evidence type="ECO:0000259" key="1">
    <source>
        <dbReference type="Pfam" id="PF09369"/>
    </source>
</evidence>
<name>A0ABT6SY66_9ACTN</name>
<dbReference type="EMBL" id="JASCIS010000014">
    <property type="protein sequence ID" value="MDI3420130.1"/>
    <property type="molecule type" value="Genomic_DNA"/>
</dbReference>
<reference evidence="2 3" key="1">
    <citation type="submission" date="2023-05" db="EMBL/GenBank/DDBJ databases">
        <title>Draft genome sequence of Streptomyces sp. B-S-A12 isolated from a cave soil in Thailand.</title>
        <authorList>
            <person name="Chamroensaksri N."/>
            <person name="Muangham S."/>
        </authorList>
    </citation>
    <scope>NUCLEOTIDE SEQUENCE [LARGE SCALE GENOMIC DNA]</scope>
    <source>
        <strain evidence="2 3">B-S-A12</strain>
    </source>
</reference>
<dbReference type="InterPro" id="IPR047721">
    <property type="entry name" value="DrmB"/>
</dbReference>
<dbReference type="Pfam" id="PF09369">
    <property type="entry name" value="MZB"/>
    <property type="match status" value="1"/>
</dbReference>
<organism evidence="2 3">
    <name type="scientific">Streptomyces luteolus</name>
    <dbReference type="NCBI Taxonomy" id="3043615"/>
    <lineage>
        <taxon>Bacteria</taxon>
        <taxon>Bacillati</taxon>
        <taxon>Actinomycetota</taxon>
        <taxon>Actinomycetes</taxon>
        <taxon>Kitasatosporales</taxon>
        <taxon>Streptomycetaceae</taxon>
        <taxon>Streptomyces</taxon>
    </lineage>
</organism>
<dbReference type="InterPro" id="IPR018973">
    <property type="entry name" value="MZB"/>
</dbReference>
<keyword evidence="3" id="KW-1185">Reference proteome</keyword>
<dbReference type="RefSeq" id="WP_282536013.1">
    <property type="nucleotide sequence ID" value="NZ_JASCIS010000014.1"/>
</dbReference>
<protein>
    <submittedName>
        <fullName evidence="2">DUF1998 domain-containing protein</fullName>
    </submittedName>
</protein>
<gene>
    <name evidence="2" type="ORF">QIT00_16435</name>
</gene>
<evidence type="ECO:0000313" key="2">
    <source>
        <dbReference type="EMBL" id="MDI3420130.1"/>
    </source>
</evidence>
<dbReference type="NCBIfam" id="NF038324">
    <property type="entry name" value="DrmB_fam"/>
    <property type="match status" value="1"/>
</dbReference>
<sequence length="633" mass="68933">MKRKIRVRQAQTVLPFGVGAVLDVQGESFVAAGIEAWPQNGKTPIASDRLAARLGATGFYAAPHTLNDRYDDPDRPGAPYVRFPGWLFCGACRSMVRFLYEHERPGEPPVCVSCAAAPRLTPMRFVRICPDGHLDDIDWWYWAHSQLDPEERDSCPDAGSGWKARRLRFLVADRASGLEALSVRCDATHANGASCGAQRDLLDVLGPQSGRCAGRNPWQRWSARASCNQQVHHVQRTAGNVYYPVVHSALDIPETTAPQRTEDDTAAAVRAHDCWDLLLTAQGTPRADTFRALIQEDTEAPDDLIDLLVAEATGTPAPPHGATPTGPSAVPLDLSRDEWDSFAAPQFPSASAEFAVRRGSLGLDGDSEPLWATLNAHFDGVVLVDRLREVRALTGFRRHTQAGTLVPADTSGRRRWLPATEVYGEGLVLSLDEQRLNTWEQDPRVRRHVQQIGGDLAGSFRREQLAETTGSELSPRFLLLHTLAHLLIRQLSFDSGYTTASLRERVYGRPEFGQRGLLVYTAAGDAEGTLGGLVRLGEAPHLAETLVRMLEAAAWCSADPLCAEHTGQGFGNLNRAACHACCLLPETSCETNNTLLDRALVVGSARVPGFFADVLDAGRESAAAIAAELGRRP</sequence>
<dbReference type="Proteomes" id="UP001237105">
    <property type="component" value="Unassembled WGS sequence"/>
</dbReference>
<comment type="caution">
    <text evidence="2">The sequence shown here is derived from an EMBL/GenBank/DDBJ whole genome shotgun (WGS) entry which is preliminary data.</text>
</comment>
<evidence type="ECO:0000313" key="3">
    <source>
        <dbReference type="Proteomes" id="UP001237105"/>
    </source>
</evidence>
<accession>A0ABT6SY66</accession>
<proteinExistence type="predicted"/>
<feature type="domain" description="MrfA-like Zn-binding" evidence="1">
    <location>
        <begin position="483"/>
        <end position="582"/>
    </location>
</feature>